<dbReference type="SUPFAM" id="SSF50494">
    <property type="entry name" value="Trypsin-like serine proteases"/>
    <property type="match status" value="1"/>
</dbReference>
<evidence type="ECO:0000256" key="2">
    <source>
        <dbReference type="ARBA" id="ARBA00022803"/>
    </source>
</evidence>
<dbReference type="RefSeq" id="WP_169157954.1">
    <property type="nucleotide sequence ID" value="NZ_CAWPJE010000317.1"/>
</dbReference>
<feature type="non-terminal residue" evidence="4">
    <location>
        <position position="1"/>
    </location>
</feature>
<dbReference type="Gene3D" id="2.40.10.10">
    <property type="entry name" value="Trypsin-like serine proteases"/>
    <property type="match status" value="2"/>
</dbReference>
<sequence>KLDQAIAAYNKAIQLDPNYAKAYYNLGIALSDQKKLDQAIATYNKAIQLAPNYANAYNNLGLALSEQKKLDQAIAAYNKAIQLDPNNTYAYIALGIVLAQQKKPDAANVAFNKAIQLDPAVSSLAYTALGLVLAQQKKPDAAIVVFNKALNLPEYKLETLTTAHSLAHTGLGLVLQQQGKLKEAISEYEKATKIDPNFVYANNNLKEAQRLLSIKSGNVTEASDDRAWLPKNEPSLPILRPVVFITAEFNTRERLGSENGAGIVIKREGNRTLIVTNRHVIFDKDANQQGKNIQVEFFSQPPSGKVRMRRDAKLLFMTPPDDSIDIAVLEVIGNLPKDIQPLPISQNSIHRGMSIRTIGHPFDDVPWAMQAGEISSYSSAKMLISTVKIKPGYSGGPVINSKNNQLLGIVVERDSDTGLAFAYPMSVIKEKLRNLGLAL</sequence>
<protein>
    <recommendedName>
        <fullName evidence="6">UDP-N-acetylglucosamine--peptide N-acetylglucosaminyltransferase SPINDLY</fullName>
    </recommendedName>
</protein>
<dbReference type="Proteomes" id="UP000718564">
    <property type="component" value="Unassembled WGS sequence"/>
</dbReference>
<dbReference type="InterPro" id="IPR019734">
    <property type="entry name" value="TPR_rpt"/>
</dbReference>
<dbReference type="Pfam" id="PF13414">
    <property type="entry name" value="TPR_11"/>
    <property type="match status" value="2"/>
</dbReference>
<feature type="repeat" description="TPR" evidence="3">
    <location>
        <begin position="123"/>
        <end position="156"/>
    </location>
</feature>
<proteinExistence type="predicted"/>
<evidence type="ECO:0000313" key="4">
    <source>
        <dbReference type="EMBL" id="NMG22767.1"/>
    </source>
</evidence>
<dbReference type="PROSITE" id="PS50005">
    <property type="entry name" value="TPR"/>
    <property type="match status" value="5"/>
</dbReference>
<feature type="repeat" description="TPR" evidence="3">
    <location>
        <begin position="54"/>
        <end position="87"/>
    </location>
</feature>
<evidence type="ECO:0000256" key="3">
    <source>
        <dbReference type="PROSITE-ProRule" id="PRU00339"/>
    </source>
</evidence>
<dbReference type="SUPFAM" id="SSF48452">
    <property type="entry name" value="TPR-like"/>
    <property type="match status" value="2"/>
</dbReference>
<dbReference type="InterPro" id="IPR009003">
    <property type="entry name" value="Peptidase_S1_PA"/>
</dbReference>
<evidence type="ECO:0000256" key="1">
    <source>
        <dbReference type="ARBA" id="ARBA00022737"/>
    </source>
</evidence>
<reference evidence="4 5" key="1">
    <citation type="submission" date="2018-06" db="EMBL/GenBank/DDBJ databases">
        <title>Comparative genomics of Brasilonema spp. strains.</title>
        <authorList>
            <person name="Alvarenga D.O."/>
            <person name="Fiore M.F."/>
            <person name="Varani A.M."/>
        </authorList>
    </citation>
    <scope>NUCLEOTIDE SEQUENCE [LARGE SCALE GENOMIC DNA]</scope>
    <source>
        <strain evidence="4 5">SPC951</strain>
    </source>
</reference>
<evidence type="ECO:0008006" key="6">
    <source>
        <dbReference type="Google" id="ProtNLM"/>
    </source>
</evidence>
<keyword evidence="5" id="KW-1185">Reference proteome</keyword>
<keyword evidence="1" id="KW-0677">Repeat</keyword>
<dbReference type="InterPro" id="IPR051685">
    <property type="entry name" value="Ycf3/AcsC/BcsC/TPR_MFPF"/>
</dbReference>
<dbReference type="Pfam" id="PF13365">
    <property type="entry name" value="Trypsin_2"/>
    <property type="match status" value="1"/>
</dbReference>
<dbReference type="PROSITE" id="PS50293">
    <property type="entry name" value="TPR_REGION"/>
    <property type="match status" value="3"/>
</dbReference>
<evidence type="ECO:0000313" key="5">
    <source>
        <dbReference type="Proteomes" id="UP000718564"/>
    </source>
</evidence>
<dbReference type="Pfam" id="PF13432">
    <property type="entry name" value="TPR_16"/>
    <property type="match status" value="1"/>
</dbReference>
<feature type="repeat" description="TPR" evidence="3">
    <location>
        <begin position="20"/>
        <end position="53"/>
    </location>
</feature>
<comment type="caution">
    <text evidence="4">The sequence shown here is derived from an EMBL/GenBank/DDBJ whole genome shotgun (WGS) entry which is preliminary data.</text>
</comment>
<dbReference type="SMART" id="SM00028">
    <property type="entry name" value="TPR"/>
    <property type="match status" value="5"/>
</dbReference>
<dbReference type="PANTHER" id="PTHR44943">
    <property type="entry name" value="CELLULOSE SYNTHASE OPERON PROTEIN C"/>
    <property type="match status" value="1"/>
</dbReference>
<dbReference type="InterPro" id="IPR011990">
    <property type="entry name" value="TPR-like_helical_dom_sf"/>
</dbReference>
<keyword evidence="2 3" id="KW-0802">TPR repeat</keyword>
<organism evidence="4 5">
    <name type="scientific">Brasilonema bromeliae SPC951</name>
    <dbReference type="NCBI Taxonomy" id="385972"/>
    <lineage>
        <taxon>Bacteria</taxon>
        <taxon>Bacillati</taxon>
        <taxon>Cyanobacteriota</taxon>
        <taxon>Cyanophyceae</taxon>
        <taxon>Nostocales</taxon>
        <taxon>Scytonemataceae</taxon>
        <taxon>Brasilonema</taxon>
        <taxon>Bromeliae group (in: Brasilonema)</taxon>
    </lineage>
</organism>
<dbReference type="Gene3D" id="1.25.40.10">
    <property type="entry name" value="Tetratricopeptide repeat domain"/>
    <property type="match status" value="3"/>
</dbReference>
<name>A0ABX1PE50_9CYAN</name>
<dbReference type="InterPro" id="IPR043504">
    <property type="entry name" value="Peptidase_S1_PA_chymotrypsin"/>
</dbReference>
<feature type="repeat" description="TPR" evidence="3">
    <location>
        <begin position="88"/>
        <end position="121"/>
    </location>
</feature>
<gene>
    <name evidence="4" type="ORF">DP116_26340</name>
</gene>
<dbReference type="EMBL" id="QMEB01000312">
    <property type="protein sequence ID" value="NMG22767.1"/>
    <property type="molecule type" value="Genomic_DNA"/>
</dbReference>
<dbReference type="Pfam" id="PF00515">
    <property type="entry name" value="TPR_1"/>
    <property type="match status" value="1"/>
</dbReference>
<dbReference type="PANTHER" id="PTHR44943:SF8">
    <property type="entry name" value="TPR REPEAT-CONTAINING PROTEIN MJ0263"/>
    <property type="match status" value="1"/>
</dbReference>
<feature type="repeat" description="TPR" evidence="3">
    <location>
        <begin position="165"/>
        <end position="198"/>
    </location>
</feature>
<accession>A0ABX1PE50</accession>